<proteinExistence type="predicted"/>
<gene>
    <name evidence="1" type="ORF">M404DRAFT_753185</name>
</gene>
<evidence type="ECO:0000313" key="1">
    <source>
        <dbReference type="EMBL" id="KIO00806.1"/>
    </source>
</evidence>
<evidence type="ECO:0000313" key="2">
    <source>
        <dbReference type="Proteomes" id="UP000054217"/>
    </source>
</evidence>
<dbReference type="HOGENOM" id="CLU_2543499_0_0_1"/>
<dbReference type="Proteomes" id="UP000054217">
    <property type="component" value="Unassembled WGS sequence"/>
</dbReference>
<dbReference type="AlphaFoldDB" id="A0A0C3NZU2"/>
<keyword evidence="2" id="KW-1185">Reference proteome</keyword>
<protein>
    <submittedName>
        <fullName evidence="1">Uncharacterized protein</fullName>
    </submittedName>
</protein>
<dbReference type="EMBL" id="KN831993">
    <property type="protein sequence ID" value="KIO00806.1"/>
    <property type="molecule type" value="Genomic_DNA"/>
</dbReference>
<reference evidence="2" key="2">
    <citation type="submission" date="2015-01" db="EMBL/GenBank/DDBJ databases">
        <title>Evolutionary Origins and Diversification of the Mycorrhizal Mutualists.</title>
        <authorList>
            <consortium name="DOE Joint Genome Institute"/>
            <consortium name="Mycorrhizal Genomics Consortium"/>
            <person name="Kohler A."/>
            <person name="Kuo A."/>
            <person name="Nagy L.G."/>
            <person name="Floudas D."/>
            <person name="Copeland A."/>
            <person name="Barry K.W."/>
            <person name="Cichocki N."/>
            <person name="Veneault-Fourrey C."/>
            <person name="LaButti K."/>
            <person name="Lindquist E.A."/>
            <person name="Lipzen A."/>
            <person name="Lundell T."/>
            <person name="Morin E."/>
            <person name="Murat C."/>
            <person name="Riley R."/>
            <person name="Ohm R."/>
            <person name="Sun H."/>
            <person name="Tunlid A."/>
            <person name="Henrissat B."/>
            <person name="Grigoriev I.V."/>
            <person name="Hibbett D.S."/>
            <person name="Martin F."/>
        </authorList>
    </citation>
    <scope>NUCLEOTIDE SEQUENCE [LARGE SCALE GENOMIC DNA]</scope>
    <source>
        <strain evidence="2">Marx 270</strain>
    </source>
</reference>
<sequence>MRRSPSLLVSSHGASCVLRSICANSRVQHPVFVTIAAKGTGWPRPSSALHVTYVVGTYQSPTIATRTCGCLYLGQRRLAGARW</sequence>
<reference evidence="1 2" key="1">
    <citation type="submission" date="2014-04" db="EMBL/GenBank/DDBJ databases">
        <authorList>
            <consortium name="DOE Joint Genome Institute"/>
            <person name="Kuo A."/>
            <person name="Kohler A."/>
            <person name="Costa M.D."/>
            <person name="Nagy L.G."/>
            <person name="Floudas D."/>
            <person name="Copeland A."/>
            <person name="Barry K.W."/>
            <person name="Cichocki N."/>
            <person name="Veneault-Fourrey C."/>
            <person name="LaButti K."/>
            <person name="Lindquist E.A."/>
            <person name="Lipzen A."/>
            <person name="Lundell T."/>
            <person name="Morin E."/>
            <person name="Murat C."/>
            <person name="Sun H."/>
            <person name="Tunlid A."/>
            <person name="Henrissat B."/>
            <person name="Grigoriev I.V."/>
            <person name="Hibbett D.S."/>
            <person name="Martin F."/>
            <person name="Nordberg H.P."/>
            <person name="Cantor M.N."/>
            <person name="Hua S.X."/>
        </authorList>
    </citation>
    <scope>NUCLEOTIDE SEQUENCE [LARGE SCALE GENOMIC DNA]</scope>
    <source>
        <strain evidence="1 2">Marx 270</strain>
    </source>
</reference>
<dbReference type="InParanoid" id="A0A0C3NZU2"/>
<name>A0A0C3NZU2_PISTI</name>
<organism evidence="1 2">
    <name type="scientific">Pisolithus tinctorius Marx 270</name>
    <dbReference type="NCBI Taxonomy" id="870435"/>
    <lineage>
        <taxon>Eukaryota</taxon>
        <taxon>Fungi</taxon>
        <taxon>Dikarya</taxon>
        <taxon>Basidiomycota</taxon>
        <taxon>Agaricomycotina</taxon>
        <taxon>Agaricomycetes</taxon>
        <taxon>Agaricomycetidae</taxon>
        <taxon>Boletales</taxon>
        <taxon>Sclerodermatineae</taxon>
        <taxon>Pisolithaceae</taxon>
        <taxon>Pisolithus</taxon>
    </lineage>
</organism>
<accession>A0A0C3NZU2</accession>